<feature type="compositionally biased region" description="Basic and acidic residues" evidence="12">
    <location>
        <begin position="1775"/>
        <end position="1784"/>
    </location>
</feature>
<keyword evidence="6 11" id="KW-0223">Dioxygenase</keyword>
<feature type="region of interest" description="Disordered" evidence="12">
    <location>
        <begin position="503"/>
        <end position="599"/>
    </location>
</feature>
<evidence type="ECO:0000256" key="4">
    <source>
        <dbReference type="ARBA" id="ARBA00022723"/>
    </source>
</evidence>
<dbReference type="GO" id="GO:0141166">
    <property type="term" value="P:chromosomal 5-methylcytosine DNA demethylation pathway"/>
    <property type="evidence" value="ECO:0007669"/>
    <property type="project" value="UniProtKB-UniRule"/>
</dbReference>
<keyword evidence="4 11" id="KW-0479">Metal-binding</keyword>
<evidence type="ECO:0000256" key="5">
    <source>
        <dbReference type="ARBA" id="ARBA00022833"/>
    </source>
</evidence>
<feature type="compositionally biased region" description="Low complexity" evidence="12">
    <location>
        <begin position="748"/>
        <end position="758"/>
    </location>
</feature>
<evidence type="ECO:0000313" key="14">
    <source>
        <dbReference type="EMBL" id="KAL2098257.1"/>
    </source>
</evidence>
<gene>
    <name evidence="14" type="ORF">ACEWY4_007464</name>
</gene>
<comment type="catalytic activity">
    <reaction evidence="10 11">
        <text>a 5-hydroxymethyl-2'-deoxycytidine in DNA + 2-oxoglutarate + O2 = a 5-formyl-2'-deoxycytidine in DNA + succinate + CO2 + H2O</text>
        <dbReference type="Rhea" id="RHEA:53828"/>
        <dbReference type="Rhea" id="RHEA-COMP:13315"/>
        <dbReference type="Rhea" id="RHEA-COMP:13656"/>
        <dbReference type="ChEBI" id="CHEBI:15377"/>
        <dbReference type="ChEBI" id="CHEBI:15379"/>
        <dbReference type="ChEBI" id="CHEBI:16526"/>
        <dbReference type="ChEBI" id="CHEBI:16810"/>
        <dbReference type="ChEBI" id="CHEBI:30031"/>
        <dbReference type="ChEBI" id="CHEBI:136731"/>
        <dbReference type="ChEBI" id="CHEBI:137731"/>
        <dbReference type="EC" id="1.14.11.80"/>
    </reaction>
</comment>
<keyword evidence="3" id="KW-0158">Chromosome</keyword>
<dbReference type="EC" id="1.14.11.80" evidence="11"/>
<dbReference type="GO" id="GO:0005634">
    <property type="term" value="C:nucleus"/>
    <property type="evidence" value="ECO:0007669"/>
    <property type="project" value="UniProtKB-UniRule"/>
</dbReference>
<evidence type="ECO:0000256" key="12">
    <source>
        <dbReference type="SAM" id="MobiDB-lite"/>
    </source>
</evidence>
<feature type="region of interest" description="Disordered" evidence="12">
    <location>
        <begin position="1"/>
        <end position="20"/>
    </location>
</feature>
<evidence type="ECO:0000256" key="6">
    <source>
        <dbReference type="ARBA" id="ARBA00022964"/>
    </source>
</evidence>
<feature type="region of interest" description="Disordered" evidence="12">
    <location>
        <begin position="232"/>
        <end position="487"/>
    </location>
</feature>
<feature type="compositionally biased region" description="Polar residues" evidence="12">
    <location>
        <begin position="246"/>
        <end position="280"/>
    </location>
</feature>
<accession>A0ABD1KGF5</accession>
<dbReference type="Proteomes" id="UP001591681">
    <property type="component" value="Unassembled WGS sequence"/>
</dbReference>
<feature type="region of interest" description="Disordered" evidence="12">
    <location>
        <begin position="1339"/>
        <end position="1470"/>
    </location>
</feature>
<feature type="compositionally biased region" description="Polar residues" evidence="12">
    <location>
        <begin position="441"/>
        <end position="450"/>
    </location>
</feature>
<feature type="region of interest" description="Disordered" evidence="12">
    <location>
        <begin position="624"/>
        <end position="670"/>
    </location>
</feature>
<evidence type="ECO:0000256" key="2">
    <source>
        <dbReference type="ARBA" id="ARBA00007502"/>
    </source>
</evidence>
<feature type="region of interest" description="Disordered" evidence="12">
    <location>
        <begin position="134"/>
        <end position="192"/>
    </location>
</feature>
<name>A0ABD1KGF5_9TELE</name>
<dbReference type="EMBL" id="JBHFQA010000006">
    <property type="protein sequence ID" value="KAL2098257.1"/>
    <property type="molecule type" value="Genomic_DNA"/>
</dbReference>
<comment type="catalytic activity">
    <reaction evidence="9 11">
        <text>a 5-formyl-2'-deoxycytidine in DNA + 2-oxoglutarate + O2 = a 5-carboxyl-2'-deoxycytidine in DNA + succinate + CO2 + H(+)</text>
        <dbReference type="Rhea" id="RHEA:53832"/>
        <dbReference type="Rhea" id="RHEA-COMP:13656"/>
        <dbReference type="Rhea" id="RHEA-COMP:13657"/>
        <dbReference type="ChEBI" id="CHEBI:15378"/>
        <dbReference type="ChEBI" id="CHEBI:15379"/>
        <dbReference type="ChEBI" id="CHEBI:16526"/>
        <dbReference type="ChEBI" id="CHEBI:16810"/>
        <dbReference type="ChEBI" id="CHEBI:30031"/>
        <dbReference type="ChEBI" id="CHEBI:137731"/>
        <dbReference type="ChEBI" id="CHEBI:137732"/>
        <dbReference type="EC" id="1.14.11.80"/>
    </reaction>
</comment>
<evidence type="ECO:0000313" key="15">
    <source>
        <dbReference type="Proteomes" id="UP001591681"/>
    </source>
</evidence>
<evidence type="ECO:0000256" key="10">
    <source>
        <dbReference type="ARBA" id="ARBA00049431"/>
    </source>
</evidence>
<dbReference type="GO" id="GO:0005694">
    <property type="term" value="C:chromosome"/>
    <property type="evidence" value="ECO:0007669"/>
    <property type="project" value="UniProtKB-SubCell"/>
</dbReference>
<keyword evidence="7 11" id="KW-0560">Oxidoreductase</keyword>
<comment type="catalytic activity">
    <reaction evidence="11">
        <text>a 5-methyl-2'-deoxycytidine in DNA + 2-oxoglutarate + O2 = a 5-hydroxymethyl-2'-deoxycytidine in DNA + succinate + CO2</text>
        <dbReference type="Rhea" id="RHEA:52636"/>
        <dbReference type="Rhea" id="RHEA-COMP:11370"/>
        <dbReference type="Rhea" id="RHEA-COMP:13315"/>
        <dbReference type="ChEBI" id="CHEBI:15379"/>
        <dbReference type="ChEBI" id="CHEBI:16526"/>
        <dbReference type="ChEBI" id="CHEBI:16810"/>
        <dbReference type="ChEBI" id="CHEBI:30031"/>
        <dbReference type="ChEBI" id="CHEBI:85454"/>
        <dbReference type="ChEBI" id="CHEBI:136731"/>
        <dbReference type="EC" id="1.14.11.80"/>
    </reaction>
</comment>
<evidence type="ECO:0000256" key="8">
    <source>
        <dbReference type="ARBA" id="ARBA00023004"/>
    </source>
</evidence>
<evidence type="ECO:0000256" key="3">
    <source>
        <dbReference type="ARBA" id="ARBA00022454"/>
    </source>
</evidence>
<feature type="domain" description="Methylcytosine dioxygenase TET1-3 oxygenase" evidence="13">
    <location>
        <begin position="1169"/>
        <end position="1753"/>
    </location>
</feature>
<dbReference type="InterPro" id="IPR024779">
    <property type="entry name" value="2OGFeDO_JBP1/TET_oxygenase_dom"/>
</dbReference>
<dbReference type="InterPro" id="IPR046942">
    <property type="entry name" value="TET_oxygenase"/>
</dbReference>
<feature type="compositionally biased region" description="Polar residues" evidence="12">
    <location>
        <begin position="1375"/>
        <end position="1387"/>
    </location>
</feature>
<evidence type="ECO:0000256" key="1">
    <source>
        <dbReference type="ARBA" id="ARBA00004286"/>
    </source>
</evidence>
<protein>
    <recommendedName>
        <fullName evidence="11">Methylcytosine dioxygenase TET</fullName>
        <ecNumber evidence="11">1.14.11.80</ecNumber>
    </recommendedName>
</protein>
<dbReference type="PANTHER" id="PTHR23358:SF3">
    <property type="entry name" value="METHYLCYTOSINE DIOXYGENASE TET2"/>
    <property type="match status" value="1"/>
</dbReference>
<dbReference type="GO" id="GO:0008270">
    <property type="term" value="F:zinc ion binding"/>
    <property type="evidence" value="ECO:0007669"/>
    <property type="project" value="UniProtKB-UniRule"/>
</dbReference>
<dbReference type="PANTHER" id="PTHR23358">
    <property type="entry name" value="METHYLCYTOSINE DIOXYGENASE TET"/>
    <property type="match status" value="1"/>
</dbReference>
<feature type="compositionally biased region" description="Polar residues" evidence="12">
    <location>
        <begin position="759"/>
        <end position="771"/>
    </location>
</feature>
<sequence length="1850" mass="202733">METEKASHATEESLSIASFGVAHPQTDKLISQLHNGSPSPEVGAPHHLNGDSVWGPFKPSNGSGLGGNPMKRHRETCSSPAAMQGLFDQTGVYAINGELRHSLGEQPQLGPRQSKRPRATELQINGDKEMKAWESRERGGAEEGLDGFHQLTKLPPPESGDYECNSAVQDGKLDSKRNCNLPNRDIFSLPRSKPVPISNGAIETTSSMVDSPGDLLEKTLSQYYPEQVSIAMQTGQSQADREAHSAVSSDGPEQNTQSPSLTSGYPVSSSQMPVSDQQARISPDLHDGNGGFDSQFTVNGFSSRFGGEHHQHPQQQHPLPDLPDLEQPHTLDQAPGMVTPQQVSPVSQAQNGSERFHMNPEGPSIFSKPNPEFNRGSYLPPLDSSTPLHPNKGSGFGPFGGSVGTPSTPEGQQHLQYGVQEKPGLSGPAEHSTLQGPPGQAPSSIPSPRISTDREPELQAGPTPIQGQQCGKLDSEPSLNHTQGMLQRAEACPQIGWIDLNSQASTQSAGMPPMWGGLPPQTPVDQQPTPAQQSQQSHNPSSTQGFLAQGFNQPGYQKQQQDCQTHDWQHRGSKPSPTGPLPGPPKLQHMPQHCSLPPEQADNQFCAQQEHLCKDQDLEQILSPNFMLPPHPQHEGHQATPGNALQRQCSQDSPSNRTSQSSDPSQGTLDPELLNRLKMESYMRSEKQQQQLKSPTYRVQPGPSPLPMSGPSHRPKTQLSQNDQTMFGFGGVEGSGMQNNFSKVMEMQKQQQHPQQRQYNASPSPQRQFPQQHHGRIPNHMDISQPPSSQMPPPAPQHQAPGQMYPKAELPEPCAQYQHSTLSSPGPQGDFQRHAALRMHLLQKQERHGVPQCPNDIRHGLQAIKQENGSRFETPHVMPQQQGRQLIPNGSGPPVVKQEQSSSTCEQSQQHRSILATMEQQLRQYQLSPVFERKSLVVKSPNKVKVEMSGGVTVLSTNVGMCGGEDAKPPEVMLKKEPGLQNFLESPMKLLDTPIKNLLDTPVKTQYEIPPCHCVEQISEKDEGPYYTHLGAAPNIAGVREIMEKRSGFTGSAIRIEKVVYTGKEGKSTQGCPIAKWVIRRGSTDEKLLVLVRERPSHKCETACIVVVILIWEGIPISLADRMYSDLSDTLTKYGALTNRRCALNEERTCACQGLDPDACGASFSFGCSWSMYYNGCKFARSKTPRKFKLLGDDPKEEERLEHSLQSLATIMGPVYKKMAPDAYGNQVEHEHRAPDCRLGLKEGRPFSGVTACLDFCAHAHRDLHNMQGGSTVVCTLTREDNREIGKIPEDEQLHVLPLYKASSTDEFGSEEAQLEKIRTGAIQVLKAFRRQVRMLAEPAKSCRQKKLDAKRASANKLAGHPDTPNSKGDKTAQAKKQSTYDNTHQTVPGALGASLQHGQQSHPLGPPLQHQQAVAHPFPGSPHHTGYPRFPGSPSPFPSTSKTGGLYPQSPVSAGPYPPSLHAPNSYMNGGNPGSPYPGALTPNNLYPGYQCNGGMAIENYHPFYPNGPKHLEMYRQQRPPMYPEQQYGGHQRYGVNYPPHYSEPGLQVNGFSNCAVRPGVPQVGPYPSYPPSGGPDAQFLEAISRPPPSHPGLDYAPVNKGNQFSRYPNSYLPQNPQMFAPGLDPLQMQTKPDMTLHGANGMSQGLPPLSSECLPPGAQPPFALHNGSMQSPLVKQEPNTQIPTTPKEKEDVWSDNEHNFLDPEIGGVAVAPSHGSILIECAKRELHATTPLKQPNRTHPTRISLVFYQHKNMNEAKHGLALWEAKLAEKAREKEEDAERNGGVESTPSKSNKKVKREPPEPSELSEPPYKRFIQTLTERSMSSTTNTYVGTAPYAFTKVTGPYNCFM</sequence>
<feature type="compositionally biased region" description="Polar residues" evidence="12">
    <location>
        <begin position="538"/>
        <end position="563"/>
    </location>
</feature>
<evidence type="ECO:0000256" key="9">
    <source>
        <dbReference type="ARBA" id="ARBA00047840"/>
    </source>
</evidence>
<dbReference type="GO" id="GO:0010557">
    <property type="term" value="P:positive regulation of macromolecule biosynthetic process"/>
    <property type="evidence" value="ECO:0007669"/>
    <property type="project" value="UniProtKB-ARBA"/>
</dbReference>
<dbReference type="GO" id="GO:0070579">
    <property type="term" value="F:DNA 5-methylcytosine dioxygenase activity"/>
    <property type="evidence" value="ECO:0007669"/>
    <property type="project" value="UniProtKB-UniRule"/>
</dbReference>
<comment type="subcellular location">
    <subcellularLocation>
        <location evidence="1">Chromosome</location>
    </subcellularLocation>
</comment>
<comment type="caution">
    <text evidence="14">The sequence shown here is derived from an EMBL/GenBank/DDBJ whole genome shotgun (WGS) entry which is preliminary data.</text>
</comment>
<feature type="compositionally biased region" description="Polar residues" evidence="12">
    <location>
        <begin position="292"/>
        <end position="302"/>
    </location>
</feature>
<feature type="compositionally biased region" description="Gly residues" evidence="12">
    <location>
        <begin position="394"/>
        <end position="403"/>
    </location>
</feature>
<evidence type="ECO:0000259" key="13">
    <source>
        <dbReference type="SMART" id="SM01333"/>
    </source>
</evidence>
<evidence type="ECO:0000256" key="7">
    <source>
        <dbReference type="ARBA" id="ARBA00023002"/>
    </source>
</evidence>
<reference evidence="14 15" key="1">
    <citation type="submission" date="2024-09" db="EMBL/GenBank/DDBJ databases">
        <title>A chromosome-level genome assembly of Gray's grenadier anchovy, Coilia grayii.</title>
        <authorList>
            <person name="Fu Z."/>
        </authorList>
    </citation>
    <scope>NUCLEOTIDE SEQUENCE [LARGE SCALE GENOMIC DNA]</scope>
    <source>
        <strain evidence="14">G4</strain>
        <tissue evidence="14">Muscle</tissue>
    </source>
</reference>
<feature type="compositionally biased region" description="Polar residues" evidence="12">
    <location>
        <begin position="339"/>
        <end position="353"/>
    </location>
</feature>
<comment type="cofactor">
    <cofactor evidence="11">
        <name>Fe(2+)</name>
        <dbReference type="ChEBI" id="CHEBI:29033"/>
    </cofactor>
    <text evidence="11">Binds 1 Fe(2+) ion per subunit.</text>
</comment>
<dbReference type="GO" id="GO:0010468">
    <property type="term" value="P:regulation of gene expression"/>
    <property type="evidence" value="ECO:0007669"/>
    <property type="project" value="UniProtKB-ARBA"/>
</dbReference>
<feature type="compositionally biased region" description="Low complexity" evidence="12">
    <location>
        <begin position="523"/>
        <end position="537"/>
    </location>
</feature>
<comment type="function">
    <text evidence="11">Dioxygenase that catalyzes the conversion of the modified genomic base 5-methylcytosine (5mC) into 5-hydroxymethylcytosine (5hmC) and plays a key role in epigenetic chromatin reprogramming during embryonic development.</text>
</comment>
<keyword evidence="8 11" id="KW-0408">Iron</keyword>
<evidence type="ECO:0000256" key="11">
    <source>
        <dbReference type="RuleBase" id="RU367064"/>
    </source>
</evidence>
<organism evidence="14 15">
    <name type="scientific">Coilia grayii</name>
    <name type="common">Gray's grenadier anchovy</name>
    <dbReference type="NCBI Taxonomy" id="363190"/>
    <lineage>
        <taxon>Eukaryota</taxon>
        <taxon>Metazoa</taxon>
        <taxon>Chordata</taxon>
        <taxon>Craniata</taxon>
        <taxon>Vertebrata</taxon>
        <taxon>Euteleostomi</taxon>
        <taxon>Actinopterygii</taxon>
        <taxon>Neopterygii</taxon>
        <taxon>Teleostei</taxon>
        <taxon>Clupei</taxon>
        <taxon>Clupeiformes</taxon>
        <taxon>Clupeoidei</taxon>
        <taxon>Engraulidae</taxon>
        <taxon>Coilinae</taxon>
        <taxon>Coilia</taxon>
    </lineage>
</organism>
<keyword evidence="5 11" id="KW-0862">Zinc</keyword>
<feature type="region of interest" description="Disordered" evidence="12">
    <location>
        <begin position="1775"/>
        <end position="1812"/>
    </location>
</feature>
<proteinExistence type="inferred from homology"/>
<dbReference type="InterPro" id="IPR040175">
    <property type="entry name" value="TET1/2/3"/>
</dbReference>
<comment type="similarity">
    <text evidence="2 11">Belongs to the TET family.</text>
</comment>
<feature type="region of interest" description="Disordered" evidence="12">
    <location>
        <begin position="30"/>
        <end position="49"/>
    </location>
</feature>
<feature type="compositionally biased region" description="Polar residues" evidence="12">
    <location>
        <begin position="640"/>
        <end position="668"/>
    </location>
</feature>
<dbReference type="SMART" id="SM01333">
    <property type="entry name" value="Tet_JBP"/>
    <property type="match status" value="1"/>
</dbReference>
<comment type="cofactor">
    <cofactor evidence="11">
        <name>Zn(2+)</name>
        <dbReference type="ChEBI" id="CHEBI:29105"/>
    </cofactor>
    <text evidence="11">The zinc ions have a structural role.</text>
</comment>
<keyword evidence="15" id="KW-1185">Reference proteome</keyword>
<dbReference type="Pfam" id="PF12851">
    <property type="entry name" value="Tet_JBP"/>
    <property type="match status" value="1"/>
</dbReference>
<feature type="region of interest" description="Disordered" evidence="12">
    <location>
        <begin position="683"/>
        <end position="802"/>
    </location>
</feature>
<feature type="compositionally biased region" description="Basic and acidic residues" evidence="12">
    <location>
        <begin position="1"/>
        <end position="11"/>
    </location>
</feature>